<dbReference type="EMBL" id="JBHSIY010000013">
    <property type="protein sequence ID" value="MFC4868164.1"/>
    <property type="molecule type" value="Genomic_DNA"/>
</dbReference>
<proteinExistence type="predicted"/>
<dbReference type="Pfam" id="PF06821">
    <property type="entry name" value="Ser_hydrolase"/>
    <property type="match status" value="1"/>
</dbReference>
<protein>
    <submittedName>
        <fullName evidence="1">Alpha/beta hydrolase</fullName>
    </submittedName>
</protein>
<dbReference type="Gene3D" id="3.40.50.1820">
    <property type="entry name" value="alpha/beta hydrolase"/>
    <property type="match status" value="1"/>
</dbReference>
<gene>
    <name evidence="1" type="ORF">ACFPCZ_16135</name>
</gene>
<dbReference type="InterPro" id="IPR010662">
    <property type="entry name" value="RBBP9/YdeN"/>
</dbReference>
<evidence type="ECO:0000313" key="2">
    <source>
        <dbReference type="Proteomes" id="UP001595858"/>
    </source>
</evidence>
<dbReference type="RefSeq" id="WP_386699645.1">
    <property type="nucleotide sequence ID" value="NZ_BAAAQI010000011.1"/>
</dbReference>
<dbReference type="InterPro" id="IPR029058">
    <property type="entry name" value="AB_hydrolase_fold"/>
</dbReference>
<reference evidence="2" key="1">
    <citation type="journal article" date="2019" name="Int. J. Syst. Evol. Microbiol.">
        <title>The Global Catalogue of Microorganisms (GCM) 10K type strain sequencing project: providing services to taxonomists for standard genome sequencing and annotation.</title>
        <authorList>
            <consortium name="The Broad Institute Genomics Platform"/>
            <consortium name="The Broad Institute Genome Sequencing Center for Infectious Disease"/>
            <person name="Wu L."/>
            <person name="Ma J."/>
        </authorList>
    </citation>
    <scope>NUCLEOTIDE SEQUENCE [LARGE SCALE GENOMIC DNA]</scope>
    <source>
        <strain evidence="2">CGMCC 4.7304</strain>
    </source>
</reference>
<evidence type="ECO:0000313" key="1">
    <source>
        <dbReference type="EMBL" id="MFC4868164.1"/>
    </source>
</evidence>
<sequence length="146" mass="16362">MGNRGFLILHRGADRRSADHWQYCLAQRLRRRGGAGVVRAAVRPRPAELQAWNRVIEDEPPMARGDRVAVCHSPACTAWLHLSAARGAARGSTGFCWSPRPGRRQLLGRPAPCFRLSPRAWRDCVFSPPYLSGLVRRGLPSSRWGR</sequence>
<accession>A0ABV9SPQ4</accession>
<organism evidence="1 2">
    <name type="scientific">Streptomonospora arabica</name>
    <dbReference type="NCBI Taxonomy" id="412417"/>
    <lineage>
        <taxon>Bacteria</taxon>
        <taxon>Bacillati</taxon>
        <taxon>Actinomycetota</taxon>
        <taxon>Actinomycetes</taxon>
        <taxon>Streptosporangiales</taxon>
        <taxon>Nocardiopsidaceae</taxon>
        <taxon>Streptomonospora</taxon>
    </lineage>
</organism>
<keyword evidence="2" id="KW-1185">Reference proteome</keyword>
<comment type="caution">
    <text evidence="1">The sequence shown here is derived from an EMBL/GenBank/DDBJ whole genome shotgun (WGS) entry which is preliminary data.</text>
</comment>
<dbReference type="GO" id="GO:0016787">
    <property type="term" value="F:hydrolase activity"/>
    <property type="evidence" value="ECO:0007669"/>
    <property type="project" value="UniProtKB-KW"/>
</dbReference>
<dbReference type="Proteomes" id="UP001595858">
    <property type="component" value="Unassembled WGS sequence"/>
</dbReference>
<name>A0ABV9SPQ4_9ACTN</name>
<keyword evidence="1" id="KW-0378">Hydrolase</keyword>